<dbReference type="Gene3D" id="2.60.40.10">
    <property type="entry name" value="Immunoglobulins"/>
    <property type="match status" value="1"/>
</dbReference>
<feature type="domain" description="Galactose oxidase-like Early set" evidence="3">
    <location>
        <begin position="550"/>
        <end position="644"/>
    </location>
</feature>
<dbReference type="Proteomes" id="UP000249616">
    <property type="component" value="Chromosome"/>
</dbReference>
<dbReference type="AlphaFoldDB" id="A0A2Z4J4W7"/>
<dbReference type="SUPFAM" id="SSF81296">
    <property type="entry name" value="E set domains"/>
    <property type="match status" value="1"/>
</dbReference>
<dbReference type="Gene3D" id="2.130.10.80">
    <property type="entry name" value="Galactose oxidase/kelch, beta-propeller"/>
    <property type="match status" value="1"/>
</dbReference>
<dbReference type="GO" id="GO:0005975">
    <property type="term" value="P:carbohydrate metabolic process"/>
    <property type="evidence" value="ECO:0007669"/>
    <property type="project" value="UniProtKB-ARBA"/>
</dbReference>
<dbReference type="Pfam" id="PF09118">
    <property type="entry name" value="GO-like_E_set"/>
    <property type="match status" value="1"/>
</dbReference>
<dbReference type="InterPro" id="IPR015202">
    <property type="entry name" value="GO-like_E_set"/>
</dbReference>
<evidence type="ECO:0000313" key="6">
    <source>
        <dbReference type="Proteomes" id="UP000249616"/>
    </source>
</evidence>
<feature type="domain" description="GlxA-like beta barrel" evidence="4">
    <location>
        <begin position="150"/>
        <end position="254"/>
    </location>
</feature>
<dbReference type="EMBL" id="CP030073">
    <property type="protein sequence ID" value="AWW39403.1"/>
    <property type="molecule type" value="Genomic_DNA"/>
</dbReference>
<evidence type="ECO:0000259" key="3">
    <source>
        <dbReference type="Pfam" id="PF09118"/>
    </source>
</evidence>
<dbReference type="RefSeq" id="WP_112439503.1">
    <property type="nucleotide sequence ID" value="NZ_CP030073.1"/>
</dbReference>
<name>A0A2Z4J4W7_9ACTN</name>
<organism evidence="5 6">
    <name type="scientific">Streptomyces cadmiisoli</name>
    <dbReference type="NCBI Taxonomy" id="2184053"/>
    <lineage>
        <taxon>Bacteria</taxon>
        <taxon>Bacillati</taxon>
        <taxon>Actinomycetota</taxon>
        <taxon>Actinomycetes</taxon>
        <taxon>Kitasatosporales</taxon>
        <taxon>Streptomycetaceae</taxon>
        <taxon>Streptomyces</taxon>
        <taxon>Streptomyces aurantiacus group</taxon>
    </lineage>
</organism>
<evidence type="ECO:0000313" key="5">
    <source>
        <dbReference type="EMBL" id="AWW39403.1"/>
    </source>
</evidence>
<evidence type="ECO:0000259" key="2">
    <source>
        <dbReference type="Pfam" id="PF07250"/>
    </source>
</evidence>
<proteinExistence type="predicted"/>
<dbReference type="SUPFAM" id="SSF50965">
    <property type="entry name" value="Galactose oxidase, central domain"/>
    <property type="match status" value="2"/>
</dbReference>
<reference evidence="5 6" key="1">
    <citation type="journal article" date="2019" name="Int. J. Syst. Evol. Microbiol.">
        <title>Streptomyces cadmiisoli sp. nov., a novel actinomycete isolated from cadmium-contaminated soil.</title>
        <authorList>
            <person name="Li K."/>
            <person name="Tang X."/>
            <person name="Zhao J."/>
            <person name="Guo Y."/>
            <person name="Tang Y."/>
            <person name="Gao J."/>
        </authorList>
    </citation>
    <scope>NUCLEOTIDE SEQUENCE [LARGE SCALE GENOMIC DNA]</scope>
    <source>
        <strain evidence="5 6">ZFG47</strain>
    </source>
</reference>
<dbReference type="InterPro" id="IPR013783">
    <property type="entry name" value="Ig-like_fold"/>
</dbReference>
<dbReference type="PANTHER" id="PTHR32208:SF21">
    <property type="entry name" value="LOW QUALITY PROTEIN: ALDEHYDE OXIDASE GLOX-LIKE"/>
    <property type="match status" value="1"/>
</dbReference>
<gene>
    <name evidence="5" type="ORF">DN051_24370</name>
</gene>
<dbReference type="InterPro" id="IPR011043">
    <property type="entry name" value="Gal_Oxase/kelch_b-propeller"/>
</dbReference>
<sequence length="645" mass="71548">MNDRAGRRRARRLAIGTAVVLALAGMNGPWLYRFGTEKYHQYQINRPEYKADNGHWKIIDFPEEYRQNTIHAALLRTGKILLVAGSGNNQENFDAKKFDTRIWDPVKNTIKKVPTPSDLFCTGHTQLANGNLLIAGGTKRYEKLQGDVKKAGGLMIVYNENPDKPITLPAGTDFTGKENGKTFVSKDPVLVPRAKKVFDPETGRFLRNDPGVGRIYVEAAKEGARYETGTQDNYTVEGLSGNDARNTYGIAQKLALDKKDFQGIRDTFEFDVVAEKYIKVDPMKEARWYPTLTTLSDGKILSVSGLDDIGQLVPGKNEIYDPKTKKWTYTEKVRQFPTYPALFLMQNGKIFYSGANAGYGPDNVGRDPGVWDVDTNKFTKLPGLSDANMLETANTVLLPPAQDERYMVIGGGGVGESQLASEKTRIIDLKDDDPRFVDGPSMAKGTRYPQASVLPDDSVLVAGGSQDYRGRGDSNILEARLYDPEANEFKSVADPLVGRNYHSGSLLLPDGRVMFFGSDSLFSDKANTKPGEFEQRIEIYSPPYLFRDSRPSLSGGPQTIERGESGTFTSQHASSIKKVRLIRPSASTHVTDVDQRSIALDYKTSGNKITVTVPENRSLVQSGWYMLFVDDDQGTPSEAQWVRVP</sequence>
<dbReference type="InterPro" id="IPR049305">
    <property type="entry name" value="GlxA-like_b-barrel"/>
</dbReference>
<keyword evidence="6" id="KW-1185">Reference proteome</keyword>
<evidence type="ECO:0000259" key="4">
    <source>
        <dbReference type="Pfam" id="PF21110"/>
    </source>
</evidence>
<keyword evidence="1" id="KW-0732">Signal</keyword>
<feature type="domain" description="Glyoxal oxidase N-terminal" evidence="2">
    <location>
        <begin position="283"/>
        <end position="544"/>
    </location>
</feature>
<dbReference type="Pfam" id="PF07250">
    <property type="entry name" value="Glyoxal_oxid_N"/>
    <property type="match status" value="1"/>
</dbReference>
<evidence type="ECO:0000256" key="1">
    <source>
        <dbReference type="ARBA" id="ARBA00022729"/>
    </source>
</evidence>
<dbReference type="KEGG" id="scad:DN051_24370"/>
<dbReference type="Pfam" id="PF21110">
    <property type="entry name" value="GlxA"/>
    <property type="match status" value="1"/>
</dbReference>
<accession>A0A2Z4J4W7</accession>
<protein>
    <submittedName>
        <fullName evidence="5">Galactose oxidase</fullName>
    </submittedName>
</protein>
<dbReference type="PANTHER" id="PTHR32208">
    <property type="entry name" value="SECRETED PROTEIN-RELATED"/>
    <property type="match status" value="1"/>
</dbReference>
<dbReference type="InterPro" id="IPR014756">
    <property type="entry name" value="Ig_E-set"/>
</dbReference>
<dbReference type="InterPro" id="IPR009880">
    <property type="entry name" value="Glyoxal_oxidase_N"/>
</dbReference>
<dbReference type="InterPro" id="IPR037293">
    <property type="entry name" value="Gal_Oxidase_central_sf"/>
</dbReference>
<dbReference type="CDD" id="cd02851">
    <property type="entry name" value="E_set_GO_C"/>
    <property type="match status" value="1"/>
</dbReference>